<comment type="caution">
    <text evidence="1">The sequence shown here is derived from an EMBL/GenBank/DDBJ whole genome shotgun (WGS) entry which is preliminary data.</text>
</comment>
<proteinExistence type="predicted"/>
<accession>A0ABQ8U589</accession>
<evidence type="ECO:0000313" key="2">
    <source>
        <dbReference type="Proteomes" id="UP001141327"/>
    </source>
</evidence>
<reference evidence="1" key="1">
    <citation type="journal article" date="2022" name="bioRxiv">
        <title>Genomics of Preaxostyla Flagellates Illuminates Evolutionary Transitions and the Path Towards Mitochondrial Loss.</title>
        <authorList>
            <person name="Novak L.V.F."/>
            <person name="Treitli S.C."/>
            <person name="Pyrih J."/>
            <person name="Halakuc P."/>
            <person name="Pipaliya S.V."/>
            <person name="Vacek V."/>
            <person name="Brzon O."/>
            <person name="Soukal P."/>
            <person name="Eme L."/>
            <person name="Dacks J.B."/>
            <person name="Karnkowska A."/>
            <person name="Elias M."/>
            <person name="Hampl V."/>
        </authorList>
    </citation>
    <scope>NUCLEOTIDE SEQUENCE</scope>
    <source>
        <strain evidence="1">RCP-MX</strain>
    </source>
</reference>
<dbReference type="EMBL" id="JAPMOS010000503">
    <property type="protein sequence ID" value="KAJ4452450.1"/>
    <property type="molecule type" value="Genomic_DNA"/>
</dbReference>
<sequence length="130" mass="13952">MQSRMRLAAGLRPPFSRFEGAGKEISLGVRPILVVFSNGHKVKLIRGDRVRPATTQDIDGRYQGPSEFAPVPYRGVVLRVSRLPHLGARGSPATPPTPLAARTSPPLSTFSHPCSIVTTLSGFVKGAICH</sequence>
<gene>
    <name evidence="1" type="ORF">PAPYR_13387</name>
</gene>
<organism evidence="1 2">
    <name type="scientific">Paratrimastix pyriformis</name>
    <dbReference type="NCBI Taxonomy" id="342808"/>
    <lineage>
        <taxon>Eukaryota</taxon>
        <taxon>Metamonada</taxon>
        <taxon>Preaxostyla</taxon>
        <taxon>Paratrimastigidae</taxon>
        <taxon>Paratrimastix</taxon>
    </lineage>
</organism>
<dbReference type="Proteomes" id="UP001141327">
    <property type="component" value="Unassembled WGS sequence"/>
</dbReference>
<evidence type="ECO:0000313" key="1">
    <source>
        <dbReference type="EMBL" id="KAJ4452450.1"/>
    </source>
</evidence>
<name>A0ABQ8U589_9EUKA</name>
<protein>
    <submittedName>
        <fullName evidence="1">Uncharacterized protein</fullName>
    </submittedName>
</protein>
<keyword evidence="2" id="KW-1185">Reference proteome</keyword>